<evidence type="ECO:0000313" key="8">
    <source>
        <dbReference type="EMBL" id="MCW6533574.1"/>
    </source>
</evidence>
<accession>A0AA41ZB01</accession>
<dbReference type="Proteomes" id="UP001165565">
    <property type="component" value="Unassembled WGS sequence"/>
</dbReference>
<dbReference type="GO" id="GO:0005886">
    <property type="term" value="C:plasma membrane"/>
    <property type="evidence" value="ECO:0007669"/>
    <property type="project" value="UniProtKB-SubCell"/>
</dbReference>
<keyword evidence="5 6" id="KW-0472">Membrane</keyword>
<dbReference type="PANTHER" id="PTHR42709:SF6">
    <property type="entry name" value="UNDECAPRENYL PHOSPHATE TRANSPORTER A"/>
    <property type="match status" value="1"/>
</dbReference>
<keyword evidence="2" id="KW-1003">Cell membrane</keyword>
<dbReference type="RefSeq" id="WP_265267596.1">
    <property type="nucleotide sequence ID" value="NZ_JANFAV010000001.1"/>
</dbReference>
<gene>
    <name evidence="8" type="ORF">NEE01_02110</name>
</gene>
<sequence length="205" mass="21638">MSGLLSTIIALFATMGPLGLALCALTEKLIPIVPSSGLLIMLGRFAVADAAALPGAVVATTVGSTLGSLAWYGLGRWVGAERGARLLTFGSLPSLGRERRERLHRVYLRRRFWITFLSQTIPVVRVYIAVPAGALAVPLTGFVVATFAGAVVWNTVFLATGIILRNSPMTGGHGDIVTAIVIALLAAEAIIAGGIRLLRRRREPV</sequence>
<name>A0AA41ZB01_9SPHN</name>
<protein>
    <submittedName>
        <fullName evidence="8">VTT domain-containing protein</fullName>
    </submittedName>
</protein>
<reference evidence="8" key="1">
    <citation type="submission" date="2022-06" db="EMBL/GenBank/DDBJ databases">
        <title>Sphingomonas sp. nov. isolated from rhizosphere soil of tomato.</title>
        <authorList>
            <person name="Dong H."/>
            <person name="Gao R."/>
        </authorList>
    </citation>
    <scope>NUCLEOTIDE SEQUENCE</scope>
    <source>
        <strain evidence="8">MMSM24</strain>
    </source>
</reference>
<evidence type="ECO:0000256" key="6">
    <source>
        <dbReference type="SAM" id="Phobius"/>
    </source>
</evidence>
<evidence type="ECO:0000256" key="3">
    <source>
        <dbReference type="ARBA" id="ARBA00022692"/>
    </source>
</evidence>
<dbReference type="Pfam" id="PF09335">
    <property type="entry name" value="VTT_dom"/>
    <property type="match status" value="1"/>
</dbReference>
<proteinExistence type="predicted"/>
<dbReference type="EMBL" id="JANFAV010000001">
    <property type="protein sequence ID" value="MCW6533574.1"/>
    <property type="molecule type" value="Genomic_DNA"/>
</dbReference>
<dbReference type="InterPro" id="IPR032816">
    <property type="entry name" value="VTT_dom"/>
</dbReference>
<evidence type="ECO:0000256" key="5">
    <source>
        <dbReference type="ARBA" id="ARBA00023136"/>
    </source>
</evidence>
<feature type="domain" description="VTT" evidence="7">
    <location>
        <begin position="33"/>
        <end position="161"/>
    </location>
</feature>
<evidence type="ECO:0000313" key="9">
    <source>
        <dbReference type="Proteomes" id="UP001165565"/>
    </source>
</evidence>
<feature type="transmembrane region" description="Helical" evidence="6">
    <location>
        <begin position="50"/>
        <end position="72"/>
    </location>
</feature>
<dbReference type="AlphaFoldDB" id="A0AA41ZB01"/>
<keyword evidence="4 6" id="KW-1133">Transmembrane helix</keyword>
<evidence type="ECO:0000256" key="4">
    <source>
        <dbReference type="ARBA" id="ARBA00022989"/>
    </source>
</evidence>
<dbReference type="PANTHER" id="PTHR42709">
    <property type="entry name" value="ALKALINE PHOSPHATASE LIKE PROTEIN"/>
    <property type="match status" value="1"/>
</dbReference>
<dbReference type="InterPro" id="IPR051311">
    <property type="entry name" value="DedA_domain"/>
</dbReference>
<evidence type="ECO:0000259" key="7">
    <source>
        <dbReference type="Pfam" id="PF09335"/>
    </source>
</evidence>
<evidence type="ECO:0000256" key="1">
    <source>
        <dbReference type="ARBA" id="ARBA00004651"/>
    </source>
</evidence>
<evidence type="ECO:0000256" key="2">
    <source>
        <dbReference type="ARBA" id="ARBA00022475"/>
    </source>
</evidence>
<keyword evidence="9" id="KW-1185">Reference proteome</keyword>
<comment type="caution">
    <text evidence="8">The sequence shown here is derived from an EMBL/GenBank/DDBJ whole genome shotgun (WGS) entry which is preliminary data.</text>
</comment>
<comment type="subcellular location">
    <subcellularLocation>
        <location evidence="1">Cell membrane</location>
        <topology evidence="1">Multi-pass membrane protein</topology>
    </subcellularLocation>
</comment>
<organism evidence="8 9">
    <name type="scientific">Sphingomonas lycopersici</name>
    <dbReference type="NCBI Taxonomy" id="2951807"/>
    <lineage>
        <taxon>Bacteria</taxon>
        <taxon>Pseudomonadati</taxon>
        <taxon>Pseudomonadota</taxon>
        <taxon>Alphaproteobacteria</taxon>
        <taxon>Sphingomonadales</taxon>
        <taxon>Sphingomonadaceae</taxon>
        <taxon>Sphingomonas</taxon>
    </lineage>
</organism>
<feature type="transmembrane region" description="Helical" evidence="6">
    <location>
        <begin position="176"/>
        <end position="198"/>
    </location>
</feature>
<keyword evidence="3 6" id="KW-0812">Transmembrane</keyword>